<keyword evidence="4" id="KW-1185">Reference proteome</keyword>
<sequence length="337" mass="35297">MEPVGAGLRKVRRRSRFAGGRWRRDVLLLTMMLALLVIVVNGVYRLAGKALYDPPRPGPGDAFPTAQASGYAARFAHAYLTWDQSNPQSRLEQLKLFFPRGADTQLGWDGRGTQRVVGQPLPAGVTTRDDHRAVVHVAALLEPGGWTCMDVAVYAAAGGGALAITSYAAFVSCPAVAAAGVPNDSRQGDDAAAAEMLPTITSFLRAYGVSSTDLTQVVTPDSGITGLRGAAVFVDIIRLFVPDLSEGGGSFERTAEVVMRWRTPSGGAVTQMYRLSMRSVGGRWFVHSIDGGVESPDVAPAVGGVAPAPSLSPSPSISSSRSPGPEVSNSSSASGTR</sequence>
<keyword evidence="2" id="KW-0812">Transmembrane</keyword>
<feature type="transmembrane region" description="Helical" evidence="2">
    <location>
        <begin position="26"/>
        <end position="47"/>
    </location>
</feature>
<reference evidence="3" key="1">
    <citation type="submission" date="2021-01" db="EMBL/GenBank/DDBJ databases">
        <title>Whole genome shotgun sequence of Virgisporangium aurantiacum NBRC 16421.</title>
        <authorList>
            <person name="Komaki H."/>
            <person name="Tamura T."/>
        </authorList>
    </citation>
    <scope>NUCLEOTIDE SEQUENCE</scope>
    <source>
        <strain evidence="3">NBRC 16421</strain>
    </source>
</reference>
<feature type="region of interest" description="Disordered" evidence="1">
    <location>
        <begin position="297"/>
        <end position="337"/>
    </location>
</feature>
<gene>
    <name evidence="3" type="ORF">Vau01_124790</name>
</gene>
<dbReference type="CDD" id="cd16386">
    <property type="entry name" value="TcpC_N"/>
    <property type="match status" value="1"/>
</dbReference>
<dbReference type="EMBL" id="BOPG01000142">
    <property type="protein sequence ID" value="GIJ64963.1"/>
    <property type="molecule type" value="Genomic_DNA"/>
</dbReference>
<feature type="compositionally biased region" description="Low complexity" evidence="1">
    <location>
        <begin position="298"/>
        <end position="337"/>
    </location>
</feature>
<dbReference type="InterPro" id="IPR024735">
    <property type="entry name" value="TcpC"/>
</dbReference>
<evidence type="ECO:0008006" key="5">
    <source>
        <dbReference type="Google" id="ProtNLM"/>
    </source>
</evidence>
<dbReference type="Pfam" id="PF12642">
    <property type="entry name" value="TpcC"/>
    <property type="match status" value="1"/>
</dbReference>
<dbReference type="Proteomes" id="UP000612585">
    <property type="component" value="Unassembled WGS sequence"/>
</dbReference>
<keyword evidence="2" id="KW-0472">Membrane</keyword>
<evidence type="ECO:0000313" key="4">
    <source>
        <dbReference type="Proteomes" id="UP000612585"/>
    </source>
</evidence>
<keyword evidence="2" id="KW-1133">Transmembrane helix</keyword>
<proteinExistence type="predicted"/>
<dbReference type="AlphaFoldDB" id="A0A8J4E877"/>
<comment type="caution">
    <text evidence="3">The sequence shown here is derived from an EMBL/GenBank/DDBJ whole genome shotgun (WGS) entry which is preliminary data.</text>
</comment>
<name>A0A8J4E877_9ACTN</name>
<protein>
    <recommendedName>
        <fullName evidence="5">Conjugative transposon protein TcpC</fullName>
    </recommendedName>
</protein>
<evidence type="ECO:0000256" key="2">
    <source>
        <dbReference type="SAM" id="Phobius"/>
    </source>
</evidence>
<accession>A0A8J4E877</accession>
<dbReference type="Gene3D" id="3.10.450.540">
    <property type="match status" value="1"/>
</dbReference>
<evidence type="ECO:0000313" key="3">
    <source>
        <dbReference type="EMBL" id="GIJ64963.1"/>
    </source>
</evidence>
<organism evidence="3 4">
    <name type="scientific">Virgisporangium aurantiacum</name>
    <dbReference type="NCBI Taxonomy" id="175570"/>
    <lineage>
        <taxon>Bacteria</taxon>
        <taxon>Bacillati</taxon>
        <taxon>Actinomycetota</taxon>
        <taxon>Actinomycetes</taxon>
        <taxon>Micromonosporales</taxon>
        <taxon>Micromonosporaceae</taxon>
        <taxon>Virgisporangium</taxon>
    </lineage>
</organism>
<evidence type="ECO:0000256" key="1">
    <source>
        <dbReference type="SAM" id="MobiDB-lite"/>
    </source>
</evidence>